<evidence type="ECO:0000256" key="1">
    <source>
        <dbReference type="ARBA" id="ARBA00004875"/>
    </source>
</evidence>
<feature type="compositionally biased region" description="Basic and acidic residues" evidence="10">
    <location>
        <begin position="137"/>
        <end position="153"/>
    </location>
</feature>
<evidence type="ECO:0000256" key="7">
    <source>
        <dbReference type="ARBA" id="ARBA00022840"/>
    </source>
</evidence>
<dbReference type="Gene3D" id="3.40.50.300">
    <property type="entry name" value="P-loop containing nucleotide triphosphate hydrolases"/>
    <property type="match status" value="1"/>
</dbReference>
<keyword evidence="6" id="KW-0418">Kinase</keyword>
<dbReference type="STRING" id="936435.F8PVN9"/>
<evidence type="ECO:0000313" key="11">
    <source>
        <dbReference type="EMBL" id="EGO00173.1"/>
    </source>
</evidence>
<dbReference type="OMA" id="APWLEII"/>
<dbReference type="HOGENOM" id="CLU_077168_2_0_1"/>
<keyword evidence="4" id="KW-0808">Transferase</keyword>
<dbReference type="GO" id="GO:0005524">
    <property type="term" value="F:ATP binding"/>
    <property type="evidence" value="ECO:0007669"/>
    <property type="project" value="UniProtKB-KW"/>
</dbReference>
<reference evidence="12" key="1">
    <citation type="journal article" date="2011" name="Science">
        <title>The plant cell wall-decomposing machinery underlies the functional diversity of forest fungi.</title>
        <authorList>
            <person name="Eastwood D.C."/>
            <person name="Floudas D."/>
            <person name="Binder M."/>
            <person name="Majcherczyk A."/>
            <person name="Schneider P."/>
            <person name="Aerts A."/>
            <person name="Asiegbu F.O."/>
            <person name="Baker S.E."/>
            <person name="Barry K."/>
            <person name="Bendiksby M."/>
            <person name="Blumentritt M."/>
            <person name="Coutinho P.M."/>
            <person name="Cullen D."/>
            <person name="de Vries R.P."/>
            <person name="Gathman A."/>
            <person name="Goodell B."/>
            <person name="Henrissat B."/>
            <person name="Ihrmark K."/>
            <person name="Kauserud H."/>
            <person name="Kohler A."/>
            <person name="LaButti K."/>
            <person name="Lapidus A."/>
            <person name="Lavin J.L."/>
            <person name="Lee Y.-H."/>
            <person name="Lindquist E."/>
            <person name="Lilly W."/>
            <person name="Lucas S."/>
            <person name="Morin E."/>
            <person name="Murat C."/>
            <person name="Oguiza J.A."/>
            <person name="Park J."/>
            <person name="Pisabarro A.G."/>
            <person name="Riley R."/>
            <person name="Rosling A."/>
            <person name="Salamov A."/>
            <person name="Schmidt O."/>
            <person name="Schmutz J."/>
            <person name="Skrede I."/>
            <person name="Stenlid J."/>
            <person name="Wiebenga A."/>
            <person name="Xie X."/>
            <person name="Kuees U."/>
            <person name="Hibbett D.S."/>
            <person name="Hoffmeister D."/>
            <person name="Hoegberg N."/>
            <person name="Martin F."/>
            <person name="Grigoriev I.V."/>
            <person name="Watkinson S.C."/>
        </authorList>
    </citation>
    <scope>NUCLEOTIDE SEQUENCE [LARGE SCALE GENOMIC DNA]</scope>
    <source>
        <strain evidence="12">strain S7.3</strain>
    </source>
</reference>
<dbReference type="EMBL" id="GL945479">
    <property type="protein sequence ID" value="EGO00173.1"/>
    <property type="molecule type" value="Genomic_DNA"/>
</dbReference>
<dbReference type="CDD" id="cd02021">
    <property type="entry name" value="GntK"/>
    <property type="match status" value="1"/>
</dbReference>
<evidence type="ECO:0000313" key="12">
    <source>
        <dbReference type="Proteomes" id="UP000008063"/>
    </source>
</evidence>
<keyword evidence="12" id="KW-1185">Reference proteome</keyword>
<evidence type="ECO:0000256" key="9">
    <source>
        <dbReference type="ARBA" id="ARBA00048090"/>
    </source>
</evidence>
<evidence type="ECO:0000256" key="4">
    <source>
        <dbReference type="ARBA" id="ARBA00022679"/>
    </source>
</evidence>
<protein>
    <recommendedName>
        <fullName evidence="3">gluconokinase</fullName>
        <ecNumber evidence="3">2.7.1.12</ecNumber>
    </recommendedName>
    <alternativeName>
        <fullName evidence="8">Gluconate kinase</fullName>
    </alternativeName>
</protein>
<comment type="pathway">
    <text evidence="1">Carbohydrate acid metabolism; D-gluconate degradation.</text>
</comment>
<proteinExistence type="inferred from homology"/>
<dbReference type="Proteomes" id="UP000008063">
    <property type="component" value="Unassembled WGS sequence"/>
</dbReference>
<dbReference type="GO" id="GO:0005975">
    <property type="term" value="P:carbohydrate metabolic process"/>
    <property type="evidence" value="ECO:0007669"/>
    <property type="project" value="InterPro"/>
</dbReference>
<gene>
    <name evidence="11" type="ORF">SERLA73DRAFT_180615</name>
</gene>
<comment type="catalytic activity">
    <reaction evidence="9">
        <text>D-gluconate + ATP = 6-phospho-D-gluconate + ADP + H(+)</text>
        <dbReference type="Rhea" id="RHEA:19433"/>
        <dbReference type="ChEBI" id="CHEBI:15378"/>
        <dbReference type="ChEBI" id="CHEBI:18391"/>
        <dbReference type="ChEBI" id="CHEBI:30616"/>
        <dbReference type="ChEBI" id="CHEBI:58759"/>
        <dbReference type="ChEBI" id="CHEBI:456216"/>
        <dbReference type="EC" id="2.7.1.12"/>
    </reaction>
</comment>
<dbReference type="SUPFAM" id="SSF52540">
    <property type="entry name" value="P-loop containing nucleoside triphosphate hydrolases"/>
    <property type="match status" value="1"/>
</dbReference>
<accession>F8PVN9</accession>
<name>F8PVN9_SERL3</name>
<evidence type="ECO:0000256" key="10">
    <source>
        <dbReference type="SAM" id="MobiDB-lite"/>
    </source>
</evidence>
<feature type="region of interest" description="Disordered" evidence="10">
    <location>
        <begin position="118"/>
        <end position="166"/>
    </location>
</feature>
<feature type="region of interest" description="Disordered" evidence="10">
    <location>
        <begin position="1"/>
        <end position="49"/>
    </location>
</feature>
<dbReference type="eggNOG" id="KOG3354">
    <property type="taxonomic scope" value="Eukaryota"/>
</dbReference>
<dbReference type="Pfam" id="PF01202">
    <property type="entry name" value="SKI"/>
    <property type="match status" value="1"/>
</dbReference>
<dbReference type="GO" id="GO:0005737">
    <property type="term" value="C:cytoplasm"/>
    <property type="evidence" value="ECO:0007669"/>
    <property type="project" value="TreeGrafter"/>
</dbReference>
<dbReference type="AlphaFoldDB" id="F8PVN9"/>
<comment type="similarity">
    <text evidence="2">Belongs to the gluconokinase GntK/GntV family.</text>
</comment>
<sequence length="286" mass="31496">MTMSSTTERSPDDFSADPYLKSLVDNDPKSYSDGNPLPKSTPADPQSHQTANHGIFIVVMGVSGTGKSTLGAALSEALHVPFIDGDDLHPKSNVEKMSRGEPLTDEDRAPWLEIIRTTAHKKVQTQRGEDPGEIPEPESKPETEHALEKHEAKVAASSTQLKTGTEARSINRPGIIIACSALKKTYRALLRGHEKSGTVPSHFVSPHSEDLPTYFVFMKGGKDVLMDRMEHRKGHFMKAKMLESQLETLESPEDEEGVVTVPIEMTLEEQVKEIKDGLEKFIGESL</sequence>
<dbReference type="PANTHER" id="PTHR43442:SF3">
    <property type="entry name" value="GLUCONOKINASE-RELATED"/>
    <property type="match status" value="1"/>
</dbReference>
<evidence type="ECO:0000256" key="2">
    <source>
        <dbReference type="ARBA" id="ARBA00008420"/>
    </source>
</evidence>
<feature type="compositionally biased region" description="Polar residues" evidence="10">
    <location>
        <begin position="156"/>
        <end position="166"/>
    </location>
</feature>
<dbReference type="UniPathway" id="UPA00792"/>
<dbReference type="GO" id="GO:0046316">
    <property type="term" value="F:gluconokinase activity"/>
    <property type="evidence" value="ECO:0007669"/>
    <property type="project" value="UniProtKB-EC"/>
</dbReference>
<evidence type="ECO:0000256" key="3">
    <source>
        <dbReference type="ARBA" id="ARBA00012054"/>
    </source>
</evidence>
<evidence type="ECO:0000256" key="6">
    <source>
        <dbReference type="ARBA" id="ARBA00022777"/>
    </source>
</evidence>
<dbReference type="PANTHER" id="PTHR43442">
    <property type="entry name" value="GLUCONOKINASE-RELATED"/>
    <property type="match status" value="1"/>
</dbReference>
<keyword evidence="7" id="KW-0067">ATP-binding</keyword>
<dbReference type="InterPro" id="IPR031322">
    <property type="entry name" value="Shikimate/glucono_kinase"/>
</dbReference>
<dbReference type="FunCoup" id="F8PVN9">
    <property type="interactions" value="572"/>
</dbReference>
<dbReference type="EC" id="2.7.1.12" evidence="3"/>
<keyword evidence="5" id="KW-0547">Nucleotide-binding</keyword>
<dbReference type="InterPro" id="IPR006001">
    <property type="entry name" value="Therm_gnt_kin"/>
</dbReference>
<organism evidence="12">
    <name type="scientific">Serpula lacrymans var. lacrymans (strain S7.3)</name>
    <name type="common">Dry rot fungus</name>
    <dbReference type="NCBI Taxonomy" id="936435"/>
    <lineage>
        <taxon>Eukaryota</taxon>
        <taxon>Fungi</taxon>
        <taxon>Dikarya</taxon>
        <taxon>Basidiomycota</taxon>
        <taxon>Agaricomycotina</taxon>
        <taxon>Agaricomycetes</taxon>
        <taxon>Agaricomycetidae</taxon>
        <taxon>Boletales</taxon>
        <taxon>Coniophorineae</taxon>
        <taxon>Serpulaceae</taxon>
        <taxon>Serpula</taxon>
    </lineage>
</organism>
<dbReference type="InterPro" id="IPR027417">
    <property type="entry name" value="P-loop_NTPase"/>
</dbReference>
<dbReference type="OrthoDB" id="275177at2759"/>
<dbReference type="InParanoid" id="F8PVN9"/>
<evidence type="ECO:0000256" key="8">
    <source>
        <dbReference type="ARBA" id="ARBA00029835"/>
    </source>
</evidence>
<evidence type="ECO:0000256" key="5">
    <source>
        <dbReference type="ARBA" id="ARBA00022741"/>
    </source>
</evidence>